<evidence type="ECO:0000256" key="6">
    <source>
        <dbReference type="ARBA" id="ARBA00023180"/>
    </source>
</evidence>
<dbReference type="GO" id="GO:0016020">
    <property type="term" value="C:membrane"/>
    <property type="evidence" value="ECO:0007669"/>
    <property type="project" value="UniProtKB-SubCell"/>
</dbReference>
<gene>
    <name evidence="10" type="primary">FAM187B</name>
</gene>
<keyword evidence="2 7" id="KW-0812">Transmembrane</keyword>
<accession>A0A1S3AS47</accession>
<dbReference type="CDD" id="cd00096">
    <property type="entry name" value="Ig"/>
    <property type="match status" value="1"/>
</dbReference>
<evidence type="ECO:0000256" key="1">
    <source>
        <dbReference type="ARBA" id="ARBA00004479"/>
    </source>
</evidence>
<keyword evidence="3 8" id="KW-0732">Signal</keyword>
<dbReference type="InParanoid" id="A0A1S3AS47"/>
<dbReference type="OrthoDB" id="6434091at2759"/>
<proteinExistence type="predicted"/>
<evidence type="ECO:0000256" key="3">
    <source>
        <dbReference type="ARBA" id="ARBA00022729"/>
    </source>
</evidence>
<evidence type="ECO:0000256" key="4">
    <source>
        <dbReference type="ARBA" id="ARBA00022989"/>
    </source>
</evidence>
<keyword evidence="9" id="KW-1185">Reference proteome</keyword>
<dbReference type="STRING" id="9365.ENSEEUP00000009962"/>
<dbReference type="RefSeq" id="XP_007539573.1">
    <property type="nucleotide sequence ID" value="XM_007539511.2"/>
</dbReference>
<keyword evidence="6" id="KW-0325">Glycoprotein</keyword>
<reference evidence="9" key="1">
    <citation type="submission" date="2025-05" db="UniProtKB">
        <authorList>
            <consortium name="RefSeq"/>
        </authorList>
    </citation>
    <scope>NUCLEOTIDE SEQUENCE [LARGE SCALE GENOMIC DNA]</scope>
</reference>
<evidence type="ECO:0000256" key="5">
    <source>
        <dbReference type="ARBA" id="ARBA00023136"/>
    </source>
</evidence>
<comment type="subcellular location">
    <subcellularLocation>
        <location evidence="1">Membrane</location>
        <topology evidence="1">Single-pass type I membrane protein</topology>
    </subcellularLocation>
</comment>
<feature type="signal peptide" evidence="8">
    <location>
        <begin position="1"/>
        <end position="17"/>
    </location>
</feature>
<feature type="chain" id="PRO_5010284348" evidence="8">
    <location>
        <begin position="18"/>
        <end position="365"/>
    </location>
</feature>
<keyword evidence="5 7" id="KW-0472">Membrane</keyword>
<dbReference type="Proteomes" id="UP001652624">
    <property type="component" value="Chromosome 2"/>
</dbReference>
<name>A0A1S3AS47_ERIEU</name>
<protein>
    <submittedName>
        <fullName evidence="10">Protein FAM187B isoform X2</fullName>
    </submittedName>
</protein>
<sequence length="365" mass="40804">MWTALWLLATLVVPALGTYESIDCPLGLQCQRALLSHNDIVLRCNLSQEAQWFHHSLHHGSPGSNITTFPNMEQLPEGHLLIRNPEPSQSGFYLCTDRSSGFTATYEIDFQDAGTLHVTHRNLSLAPLREEVLSLGSGTLVFTRWEPWQDCSRCGRVGERRRLGFCFIREAEQQAVPCGLYLGTASGLWSRRLRPELQVDACYTPCRPGAQAPLVVFSSFKFDETTESVWLTCPLGSIYRPIIWEADGVPLTWQGQLSGQDLSTMLDPSNGGRRLQVFQPAIYKCFVQQELVARFNPKADMEKLESPWKVGARPRLQPHKGKADLVLQGLKLMLLVGLALGLLGGLFKFLCPARGKWGDQVLLVK</sequence>
<organism evidence="9 10">
    <name type="scientific">Erinaceus europaeus</name>
    <name type="common">Western European hedgehog</name>
    <dbReference type="NCBI Taxonomy" id="9365"/>
    <lineage>
        <taxon>Eukaryota</taxon>
        <taxon>Metazoa</taxon>
        <taxon>Chordata</taxon>
        <taxon>Craniata</taxon>
        <taxon>Vertebrata</taxon>
        <taxon>Euteleostomi</taxon>
        <taxon>Mammalia</taxon>
        <taxon>Eutheria</taxon>
        <taxon>Laurasiatheria</taxon>
        <taxon>Eulipotyphla</taxon>
        <taxon>Erinaceidae</taxon>
        <taxon>Erinaceinae</taxon>
        <taxon>Erinaceus</taxon>
    </lineage>
</organism>
<reference evidence="10" key="2">
    <citation type="submission" date="2025-08" db="UniProtKB">
        <authorList>
            <consortium name="RefSeq"/>
        </authorList>
    </citation>
    <scope>IDENTIFICATION</scope>
</reference>
<dbReference type="eggNOG" id="ENOG502S0YJ">
    <property type="taxonomic scope" value="Eukaryota"/>
</dbReference>
<dbReference type="PANTHER" id="PTHR32178">
    <property type="entry name" value="FAM187"/>
    <property type="match status" value="1"/>
</dbReference>
<evidence type="ECO:0000256" key="2">
    <source>
        <dbReference type="ARBA" id="ARBA00022692"/>
    </source>
</evidence>
<dbReference type="InterPro" id="IPR039311">
    <property type="entry name" value="FAM187A/B"/>
</dbReference>
<evidence type="ECO:0000313" key="10">
    <source>
        <dbReference type="RefSeq" id="XP_007539573.1"/>
    </source>
</evidence>
<evidence type="ECO:0000256" key="7">
    <source>
        <dbReference type="SAM" id="Phobius"/>
    </source>
</evidence>
<dbReference type="AlphaFoldDB" id="A0A1S3AS47"/>
<evidence type="ECO:0000256" key="8">
    <source>
        <dbReference type="SAM" id="SignalP"/>
    </source>
</evidence>
<feature type="transmembrane region" description="Helical" evidence="7">
    <location>
        <begin position="325"/>
        <end position="347"/>
    </location>
</feature>
<keyword evidence="4 7" id="KW-1133">Transmembrane helix</keyword>
<dbReference type="FunCoup" id="A0A1S3AS47">
    <property type="interactions" value="5"/>
</dbReference>
<dbReference type="PANTHER" id="PTHR32178:SF8">
    <property type="entry name" value="PROTEIN FAM187B"/>
    <property type="match status" value="1"/>
</dbReference>
<evidence type="ECO:0000313" key="9">
    <source>
        <dbReference type="Proteomes" id="UP001652624"/>
    </source>
</evidence>